<accession>A0A8H2QYY2</accession>
<dbReference type="AlphaFoldDB" id="A0A8H2QYY2"/>
<evidence type="ECO:0000313" key="1">
    <source>
        <dbReference type="EMBL" id="VFB17219.1"/>
    </source>
</evidence>
<organism evidence="1 2">
    <name type="scientific">Urinicoccus massiliensis</name>
    <dbReference type="NCBI Taxonomy" id="1723382"/>
    <lineage>
        <taxon>Bacteria</taxon>
        <taxon>Bacillati</taxon>
        <taxon>Bacillota</taxon>
        <taxon>Tissierellia</taxon>
        <taxon>Tissierellales</taxon>
        <taxon>Peptoniphilaceae</taxon>
        <taxon>Urinicoccus</taxon>
    </lineage>
</organism>
<evidence type="ECO:0000313" key="2">
    <source>
        <dbReference type="Proteomes" id="UP000377798"/>
    </source>
</evidence>
<keyword evidence="2" id="KW-1185">Reference proteome</keyword>
<comment type="caution">
    <text evidence="1">The sequence shown here is derived from an EMBL/GenBank/DDBJ whole genome shotgun (WGS) entry which is preliminary data.</text>
</comment>
<dbReference type="InterPro" id="IPR054052">
    <property type="entry name" value="Y16Q-like"/>
</dbReference>
<dbReference type="RefSeq" id="WP_131749808.1">
    <property type="nucleotide sequence ID" value="NZ_CAACYI010000001.1"/>
</dbReference>
<sequence length="69" mass="8193">MNEEMRAKYTRGRRILTEVNIVLDNYQKLTFYLNGGNCEEESIEILTKQSVAMKNYIDILLERLSKTQY</sequence>
<protein>
    <submittedName>
        <fullName evidence="1">Uncharacterized protein</fullName>
    </submittedName>
</protein>
<reference evidence="1 2" key="1">
    <citation type="submission" date="2019-02" db="EMBL/GenBank/DDBJ databases">
        <authorList>
            <consortium name="Pathogen Informatics"/>
        </authorList>
    </citation>
    <scope>NUCLEOTIDE SEQUENCE [LARGE SCALE GENOMIC DNA]</scope>
    <source>
        <strain evidence="1 2">3012STDY7089603</strain>
    </source>
</reference>
<gene>
    <name evidence="1" type="ORF">NCTC13150_01806</name>
</gene>
<dbReference type="EMBL" id="CAACYI010000001">
    <property type="protein sequence ID" value="VFB17219.1"/>
    <property type="molecule type" value="Genomic_DNA"/>
</dbReference>
<dbReference type="Proteomes" id="UP000377798">
    <property type="component" value="Unassembled WGS sequence"/>
</dbReference>
<dbReference type="Pfam" id="PF21825">
    <property type="entry name" value="crAss001_48"/>
    <property type="match status" value="1"/>
</dbReference>
<name>A0A8H2QYY2_9FIRM</name>
<proteinExistence type="predicted"/>